<evidence type="ECO:0000256" key="5">
    <source>
        <dbReference type="ARBA" id="ARBA00049274"/>
    </source>
</evidence>
<dbReference type="GO" id="GO:0005524">
    <property type="term" value="F:ATP binding"/>
    <property type="evidence" value="ECO:0007669"/>
    <property type="project" value="UniProtKB-KW"/>
</dbReference>
<keyword evidence="3" id="KW-0067">ATP-binding</keyword>
<organism evidence="7 8">
    <name type="scientific">Pythium oligandrum</name>
    <name type="common">Mycoparasitic fungus</name>
    <dbReference type="NCBI Taxonomy" id="41045"/>
    <lineage>
        <taxon>Eukaryota</taxon>
        <taxon>Sar</taxon>
        <taxon>Stramenopiles</taxon>
        <taxon>Oomycota</taxon>
        <taxon>Peronosporomycetes</taxon>
        <taxon>Pythiales</taxon>
        <taxon>Pythiaceae</taxon>
        <taxon>Pythium</taxon>
    </lineage>
</organism>
<dbReference type="GO" id="GO:0070740">
    <property type="term" value="F:tubulin-glutamic acid ligase activity"/>
    <property type="evidence" value="ECO:0007669"/>
    <property type="project" value="TreeGrafter"/>
</dbReference>
<evidence type="ECO:0000313" key="7">
    <source>
        <dbReference type="EMBL" id="TMW55988.1"/>
    </source>
</evidence>
<accession>A0A8K1C441</accession>
<dbReference type="EMBL" id="SPLM01000146">
    <property type="protein sequence ID" value="TMW55988.1"/>
    <property type="molecule type" value="Genomic_DNA"/>
</dbReference>
<dbReference type="Proteomes" id="UP000794436">
    <property type="component" value="Unassembled WGS sequence"/>
</dbReference>
<dbReference type="GO" id="GO:0015631">
    <property type="term" value="F:tubulin binding"/>
    <property type="evidence" value="ECO:0007669"/>
    <property type="project" value="TreeGrafter"/>
</dbReference>
<keyword evidence="8" id="KW-1185">Reference proteome</keyword>
<dbReference type="PANTHER" id="PTHR12241:SF145">
    <property type="entry name" value="TUBULIN POLYGLUTAMYLASE TTLL5"/>
    <property type="match status" value="1"/>
</dbReference>
<dbReference type="GO" id="GO:0036064">
    <property type="term" value="C:ciliary basal body"/>
    <property type="evidence" value="ECO:0007669"/>
    <property type="project" value="TreeGrafter"/>
</dbReference>
<dbReference type="PANTHER" id="PTHR12241">
    <property type="entry name" value="TUBULIN POLYGLUTAMYLASE"/>
    <property type="match status" value="1"/>
</dbReference>
<dbReference type="SUPFAM" id="SSF56059">
    <property type="entry name" value="Glutathione synthetase ATP-binding domain-like"/>
    <property type="match status" value="1"/>
</dbReference>
<dbReference type="OrthoDB" id="202825at2759"/>
<sequence length="536" mass="61824">MQGPNQGELERLEERNDSAEAEAFFYLLVSTMDSASKPVLFFPYPCTVQLERPCPPGYEVRKIRAKDTSVRITYSFIKRYMYNAMRQVFKTANIKKLTKASSNNWNVFWGHHLKSAEYAALMSYQKVNHFPGSFELGRKDRLCGNLLRMRKKHPDAYRNVIPETYLTANEYEKQQFLQQFTADPHVLWVLKPPNLSCGRGIKLVTAATTPSSQLTKKKAYVAQRYVANPFLINDLKFDLRIYVLVTSYDPLKIYLFNDGLVRFCTEKYSTSKAGLKNHFGHLTNYSVNKKNTTAFQPNQDNEDDEDSFSSSKWSLQTFFKYVREQGKGAQLESFLESVEDLIVKTFIAVESKILMMTTGANPNGCELYGFDILIEGEEMKPWLLEVNVFPSLSSSSPMDKRIKTILVSDVFQTIGVPFQDANAALQQTEKDKKDRLLGMNRKNTKGEKKKDKKTLDDLIQSKGSTLELDDADLQILKEMEEEDHRKGHFKRIFPTASSWETYGALFETNRYKNVLCMRWLQSLEQNQRRRSTTGKK</sequence>
<feature type="compositionally biased region" description="Basic and acidic residues" evidence="6">
    <location>
        <begin position="444"/>
        <end position="454"/>
    </location>
</feature>
<dbReference type="GO" id="GO:0000226">
    <property type="term" value="P:microtubule cytoskeleton organization"/>
    <property type="evidence" value="ECO:0007669"/>
    <property type="project" value="TreeGrafter"/>
</dbReference>
<keyword evidence="1" id="KW-0436">Ligase</keyword>
<proteinExistence type="predicted"/>
<evidence type="ECO:0000256" key="1">
    <source>
        <dbReference type="ARBA" id="ARBA00022598"/>
    </source>
</evidence>
<dbReference type="AlphaFoldDB" id="A0A8K1C441"/>
<comment type="catalytic activity">
    <reaction evidence="5">
        <text>L-glutamyl-[protein] + L-glutamate + ATP = gamma-L-glutamyl-L-glutamyl-[protein] + ADP + phosphate + H(+)</text>
        <dbReference type="Rhea" id="RHEA:60144"/>
        <dbReference type="Rhea" id="RHEA-COMP:10208"/>
        <dbReference type="Rhea" id="RHEA-COMP:15517"/>
        <dbReference type="ChEBI" id="CHEBI:15378"/>
        <dbReference type="ChEBI" id="CHEBI:29973"/>
        <dbReference type="ChEBI" id="CHEBI:29985"/>
        <dbReference type="ChEBI" id="CHEBI:30616"/>
        <dbReference type="ChEBI" id="CHEBI:43474"/>
        <dbReference type="ChEBI" id="CHEBI:143622"/>
        <dbReference type="ChEBI" id="CHEBI:456216"/>
    </reaction>
    <physiologicalReaction direction="left-to-right" evidence="5">
        <dbReference type="Rhea" id="RHEA:60145"/>
    </physiologicalReaction>
</comment>
<feature type="region of interest" description="Disordered" evidence="6">
    <location>
        <begin position="431"/>
        <end position="454"/>
    </location>
</feature>
<evidence type="ECO:0000256" key="4">
    <source>
        <dbReference type="ARBA" id="ARBA00041448"/>
    </source>
</evidence>
<evidence type="ECO:0000256" key="2">
    <source>
        <dbReference type="ARBA" id="ARBA00022741"/>
    </source>
</evidence>
<keyword evidence="2" id="KW-0547">Nucleotide-binding</keyword>
<name>A0A8K1C441_PYTOL</name>
<evidence type="ECO:0000313" key="8">
    <source>
        <dbReference type="Proteomes" id="UP000794436"/>
    </source>
</evidence>
<comment type="caution">
    <text evidence="7">The sequence shown here is derived from an EMBL/GenBank/DDBJ whole genome shotgun (WGS) entry which is preliminary data.</text>
</comment>
<evidence type="ECO:0000256" key="3">
    <source>
        <dbReference type="ARBA" id="ARBA00022840"/>
    </source>
</evidence>
<dbReference type="PROSITE" id="PS51221">
    <property type="entry name" value="TTL"/>
    <property type="match status" value="1"/>
</dbReference>
<protein>
    <recommendedName>
        <fullName evidence="4">Tubulin--tyrosine ligase-like protein 5</fullName>
    </recommendedName>
</protein>
<dbReference type="Gene3D" id="3.30.470.20">
    <property type="entry name" value="ATP-grasp fold, B domain"/>
    <property type="match status" value="1"/>
</dbReference>
<evidence type="ECO:0000256" key="6">
    <source>
        <dbReference type="SAM" id="MobiDB-lite"/>
    </source>
</evidence>
<dbReference type="Pfam" id="PF03133">
    <property type="entry name" value="TTL"/>
    <property type="match status" value="1"/>
</dbReference>
<reference evidence="7" key="1">
    <citation type="submission" date="2019-03" db="EMBL/GenBank/DDBJ databases">
        <title>Long read genome sequence of the mycoparasitic Pythium oligandrum ATCC 38472 isolated from sugarbeet rhizosphere.</title>
        <authorList>
            <person name="Gaulin E."/>
        </authorList>
    </citation>
    <scope>NUCLEOTIDE SEQUENCE</scope>
    <source>
        <strain evidence="7">ATCC 38472_TT</strain>
    </source>
</reference>
<gene>
    <name evidence="7" type="ORF">Poli38472_008636</name>
</gene>
<dbReference type="InterPro" id="IPR004344">
    <property type="entry name" value="TTL/TTLL_fam"/>
</dbReference>